<feature type="domain" description="Bacterial transcriptional activator" evidence="4">
    <location>
        <begin position="101"/>
        <end position="245"/>
    </location>
</feature>
<dbReference type="SMART" id="SM00028">
    <property type="entry name" value="TPR"/>
    <property type="match status" value="4"/>
</dbReference>
<name>A0A841FV70_9ACTN</name>
<comment type="caution">
    <text evidence="5">The sequence shown here is derived from an EMBL/GenBank/DDBJ whole genome shotgun (WGS) entry which is preliminary data.</text>
</comment>
<dbReference type="InterPro" id="IPR036388">
    <property type="entry name" value="WH-like_DNA-bd_sf"/>
</dbReference>
<evidence type="ECO:0000313" key="6">
    <source>
        <dbReference type="Proteomes" id="UP000548476"/>
    </source>
</evidence>
<dbReference type="PANTHER" id="PTHR35807:SF1">
    <property type="entry name" value="TRANSCRIPTIONAL REGULATOR REDD"/>
    <property type="match status" value="1"/>
</dbReference>
<dbReference type="AlphaFoldDB" id="A0A841FV70"/>
<dbReference type="Pfam" id="PF03704">
    <property type="entry name" value="BTAD"/>
    <property type="match status" value="1"/>
</dbReference>
<dbReference type="InterPro" id="IPR051677">
    <property type="entry name" value="AfsR-DnrI-RedD_regulator"/>
</dbReference>
<keyword evidence="1" id="KW-0805">Transcription regulation</keyword>
<keyword evidence="2" id="KW-0804">Transcription</keyword>
<dbReference type="InterPro" id="IPR011990">
    <property type="entry name" value="TPR-like_helical_dom_sf"/>
</dbReference>
<keyword evidence="6" id="KW-1185">Reference proteome</keyword>
<feature type="region of interest" description="Disordered" evidence="3">
    <location>
        <begin position="249"/>
        <end position="269"/>
    </location>
</feature>
<keyword evidence="5" id="KW-0238">DNA-binding</keyword>
<dbReference type="SUPFAM" id="SSF46894">
    <property type="entry name" value="C-terminal effector domain of the bipartite response regulators"/>
    <property type="match status" value="1"/>
</dbReference>
<protein>
    <submittedName>
        <fullName evidence="5">DNA-binding SARP family transcriptional activator</fullName>
    </submittedName>
</protein>
<proteinExistence type="predicted"/>
<dbReference type="InterPro" id="IPR027417">
    <property type="entry name" value="P-loop_NTPase"/>
</dbReference>
<evidence type="ECO:0000259" key="4">
    <source>
        <dbReference type="SMART" id="SM01043"/>
    </source>
</evidence>
<dbReference type="CDD" id="cd15831">
    <property type="entry name" value="BTAD"/>
    <property type="match status" value="1"/>
</dbReference>
<dbReference type="InterPro" id="IPR005158">
    <property type="entry name" value="BTAD"/>
</dbReference>
<dbReference type="Gene3D" id="3.40.50.300">
    <property type="entry name" value="P-loop containing nucleotide triphosphate hydrolases"/>
    <property type="match status" value="1"/>
</dbReference>
<accession>A0A841FV70</accession>
<dbReference type="SUPFAM" id="SSF48452">
    <property type="entry name" value="TPR-like"/>
    <property type="match status" value="3"/>
</dbReference>
<sequence>MMFRLLGPVSAVSVGPDGPVSVQLGGPRQRSVLAALLLHANVEVPYRALVPLVWDVPPGSALANLRKYVWQLRRAFNVAGLPATRLTGEGGVLLTVGPGELDTDVFTAHADKGRIALAAGDPRTAAGELRAALAAWRGDALTGVEPTERLTAVALGLTEQRAAVELLHARARLALGEHQDVVGDLRGLLIADPTREEVVRLSMLALYRAGRRSEALALFRATSERLADQGLEPGAPLAELHRGVLRDDPVLGAERPPVTRSVPDSPDVPAQLPHTVEAFAGRAAALSELDGLLAGSRAVAVVSGSAGVGKTTLAVHWAHRARGAFPDGQLYVDLHGFGPAAAVVDPSEALRRLLTALGAAGREIPDGLDERAAHFRSLVDGRGLLVVLDNARDAAQVRPLLPGSAGSVTVVTSRDLLSGLVTTHAARPVVLGALTFAESRDLLAARLGTDRVAAEPAAVRRLIELCAHLPLALAITAARAAVSTGKSLHALGGELAEARLDAFADHDPEADLRTVFSWSYTALSAPAARLFRLFGLLPLPDLSVAEAVALTGNGESETRDALAELAAAHLFTERAQGRFGAHDLLREYGSERAELECEEAERRAARERILGYLAHAAHDASSVLQAGRSECKSPPFVDGVRREPFLDKETAATWLFANADTVLALITMATKNGHDAFVWPMTEAIAWTLSREWRWGDMLASCRSTVEAADRLGSKPAAAYAHRMCGYALSYLAGPAEVDEHYRASADLYLEVGDPDGVGQLERQLGGAMLRWGRPRESLEHNRRALKMYRAAGNGSGVANTLNGIGWAHFTLGEYADALSACEEALAIQLEDDEYGAVATWDSLGQIHLKTGAHTRALECVKAAVALAGRVGGEVLLARTYEGLAEVHRTMGDPASARDAWNRALAIHREHKTGADRAIRRKLAEL</sequence>
<dbReference type="PRINTS" id="PR00364">
    <property type="entry name" value="DISEASERSIST"/>
</dbReference>
<dbReference type="Gene3D" id="1.10.10.10">
    <property type="entry name" value="Winged helix-like DNA-binding domain superfamily/Winged helix DNA-binding domain"/>
    <property type="match status" value="1"/>
</dbReference>
<dbReference type="SUPFAM" id="SSF52540">
    <property type="entry name" value="P-loop containing nucleoside triphosphate hydrolases"/>
    <property type="match status" value="1"/>
</dbReference>
<reference evidence="5 6" key="1">
    <citation type="submission" date="2020-08" db="EMBL/GenBank/DDBJ databases">
        <title>Genomic Encyclopedia of Type Strains, Phase IV (KMG-IV): sequencing the most valuable type-strain genomes for metagenomic binning, comparative biology and taxonomic classification.</title>
        <authorList>
            <person name="Goeker M."/>
        </authorList>
    </citation>
    <scope>NUCLEOTIDE SEQUENCE [LARGE SCALE GENOMIC DNA]</scope>
    <source>
        <strain evidence="5 6">YIM 65646</strain>
    </source>
</reference>
<dbReference type="SMART" id="SM01043">
    <property type="entry name" value="BTAD"/>
    <property type="match status" value="1"/>
</dbReference>
<evidence type="ECO:0000256" key="1">
    <source>
        <dbReference type="ARBA" id="ARBA00023015"/>
    </source>
</evidence>
<organism evidence="5 6">
    <name type="scientific">Phytomonospora endophytica</name>
    <dbReference type="NCBI Taxonomy" id="714109"/>
    <lineage>
        <taxon>Bacteria</taxon>
        <taxon>Bacillati</taxon>
        <taxon>Actinomycetota</taxon>
        <taxon>Actinomycetes</taxon>
        <taxon>Micromonosporales</taxon>
        <taxon>Micromonosporaceae</taxon>
        <taxon>Phytomonospora</taxon>
    </lineage>
</organism>
<dbReference type="GO" id="GO:0006355">
    <property type="term" value="P:regulation of DNA-templated transcription"/>
    <property type="evidence" value="ECO:0007669"/>
    <property type="project" value="InterPro"/>
</dbReference>
<gene>
    <name evidence="5" type="ORF">HNR73_006549</name>
</gene>
<dbReference type="PANTHER" id="PTHR35807">
    <property type="entry name" value="TRANSCRIPTIONAL REGULATOR REDD-RELATED"/>
    <property type="match status" value="1"/>
</dbReference>
<evidence type="ECO:0000313" key="5">
    <source>
        <dbReference type="EMBL" id="MBB6038663.1"/>
    </source>
</evidence>
<dbReference type="Gene3D" id="1.25.40.10">
    <property type="entry name" value="Tetratricopeptide repeat domain"/>
    <property type="match status" value="2"/>
</dbReference>
<evidence type="ECO:0000256" key="2">
    <source>
        <dbReference type="ARBA" id="ARBA00023163"/>
    </source>
</evidence>
<dbReference type="EMBL" id="JACHGT010000017">
    <property type="protein sequence ID" value="MBB6038663.1"/>
    <property type="molecule type" value="Genomic_DNA"/>
</dbReference>
<dbReference type="Proteomes" id="UP000548476">
    <property type="component" value="Unassembled WGS sequence"/>
</dbReference>
<evidence type="ECO:0000256" key="3">
    <source>
        <dbReference type="SAM" id="MobiDB-lite"/>
    </source>
</evidence>
<dbReference type="InterPro" id="IPR019734">
    <property type="entry name" value="TPR_rpt"/>
</dbReference>
<dbReference type="Pfam" id="PF13424">
    <property type="entry name" value="TPR_12"/>
    <property type="match status" value="2"/>
</dbReference>
<dbReference type="GO" id="GO:0003677">
    <property type="term" value="F:DNA binding"/>
    <property type="evidence" value="ECO:0007669"/>
    <property type="project" value="UniProtKB-KW"/>
</dbReference>
<dbReference type="InterPro" id="IPR016032">
    <property type="entry name" value="Sig_transdc_resp-reg_C-effctor"/>
</dbReference>